<dbReference type="SUPFAM" id="SSF57997">
    <property type="entry name" value="Tropomyosin"/>
    <property type="match status" value="1"/>
</dbReference>
<dbReference type="Proteomes" id="UP000290985">
    <property type="component" value="Chromosome"/>
</dbReference>
<evidence type="ECO:0000313" key="3">
    <source>
        <dbReference type="EMBL" id="VEU74803.1"/>
    </source>
</evidence>
<dbReference type="EMBL" id="LR215036">
    <property type="protein sequence ID" value="VEU74803.1"/>
    <property type="molecule type" value="Genomic_DNA"/>
</dbReference>
<proteinExistence type="predicted"/>
<feature type="coiled-coil region" evidence="1">
    <location>
        <begin position="31"/>
        <end position="58"/>
    </location>
</feature>
<sequence length="879" mass="98870">MTKKRKFLIIGSSVALPAIIAGTIIGAVPTYSVLSKKITKLKEENAKLLAEIKRLRDQNKTDQYTTTTLRAQNERLEILVKQFNETTLNKSDFNNVLTSLSKEISSGKSVGEIVKNVGYKQLESPLIEYKNSLQEKITSLSSTLDEQLQNNDLLTEDTKKLIKASIAKGQNLLSSLNENSFSDIETAKASLEKIVKSQNIYLAQVQTALDIMKTQLDQNNTKIAHNVENIKTRNDQILKLVKQSNDTLSFYLQKIEELSKNLTTFKDSNFDNVFTPSSANTIKGLITQALEIFNNKKVVFEEIVNTSKQKMSDLNLEEDFETPIISYDLPKLSQSFDEVLKKYEDIRTQILNAYNEHSNKLSGEVLKANELVNALKAKQQDNEDQITLLTKDKATLEANIAEIKKDLTTNLGSMLDSQITSLNGIENTIRSSNIPQAISLANQLKVQIDALQGLKSKYTAENYTQTFAPVVKQALDSAQQVIDEYKRNVLDALKTEFESTKATLAQTQGELEKTKSELTLKQNSLSEVERSLAEVNQSLAQNKQELDRATESLTTTNNQLQTLKQELKDNQLKVENTFTAVNSAYTNLKAKANTLIGEMDSSINVSELKKLIDENVPIFNPKDSSAQQLASIQNLIDKSTQLSNLFNKAAQDDFKFKQSQTNQKIRELNKEKETIQNGISDLQEKQARFKSVLSKNIITLNSAYSSRKTAAQTIVATAKSLSLPTEELEKLLSLQDLQAPGNDLTKQIDFVEQYTTRISKLGEETLKLQNAILNKTTSQTAQAKKELEDIKKQKEKLEETNRLLAKKDAQNQAQIAQLQKTIQAKEKELQNAISQRDQALKDKATSQKLKELQHQQDQDRIKNLNNEIDRLKEICSNDN</sequence>
<accession>A0A449B2J5</accession>
<feature type="compositionally biased region" description="Basic and acidic residues" evidence="2">
    <location>
        <begin position="838"/>
        <end position="860"/>
    </location>
</feature>
<evidence type="ECO:0000256" key="2">
    <source>
        <dbReference type="SAM" id="MobiDB-lite"/>
    </source>
</evidence>
<feature type="region of interest" description="Disordered" evidence="2">
    <location>
        <begin position="836"/>
        <end position="860"/>
    </location>
</feature>
<dbReference type="AlphaFoldDB" id="A0A449B2J5"/>
<keyword evidence="1" id="KW-0175">Coiled coil</keyword>
<organism evidence="3 4">
    <name type="scientific">Mycoplasmopsis citelli</name>
    <dbReference type="NCBI Taxonomy" id="171281"/>
    <lineage>
        <taxon>Bacteria</taxon>
        <taxon>Bacillati</taxon>
        <taxon>Mycoplasmatota</taxon>
        <taxon>Mycoplasmoidales</taxon>
        <taxon>Metamycoplasmataceae</taxon>
        <taxon>Mycoplasmopsis</taxon>
    </lineage>
</organism>
<evidence type="ECO:0000256" key="1">
    <source>
        <dbReference type="SAM" id="Coils"/>
    </source>
</evidence>
<keyword evidence="4" id="KW-1185">Reference proteome</keyword>
<name>A0A449B2J5_9BACT</name>
<feature type="coiled-coil region" evidence="1">
    <location>
        <begin position="441"/>
        <end position="577"/>
    </location>
</feature>
<gene>
    <name evidence="3" type="ORF">NCTC10181_00665</name>
</gene>
<reference evidence="3 4" key="1">
    <citation type="submission" date="2019-01" db="EMBL/GenBank/DDBJ databases">
        <authorList>
            <consortium name="Pathogen Informatics"/>
        </authorList>
    </citation>
    <scope>NUCLEOTIDE SEQUENCE [LARGE SCALE GENOMIC DNA]</scope>
    <source>
        <strain evidence="3 4">NCTC10181</strain>
    </source>
</reference>
<dbReference type="KEGG" id="mcit:NCTC10181_00665"/>
<dbReference type="RefSeq" id="WP_129725602.1">
    <property type="nucleotide sequence ID" value="NZ_LR215036.1"/>
</dbReference>
<evidence type="ECO:0000313" key="4">
    <source>
        <dbReference type="Proteomes" id="UP000290985"/>
    </source>
</evidence>
<protein>
    <submittedName>
        <fullName evidence="3">Chromosome segregation protein SMC</fullName>
    </submittedName>
</protein>